<evidence type="ECO:0000313" key="4">
    <source>
        <dbReference type="Proteomes" id="UP000287296"/>
    </source>
</evidence>
<keyword evidence="1" id="KW-0812">Transmembrane</keyword>
<protein>
    <submittedName>
        <fullName evidence="3">IS1380 family transposase</fullName>
    </submittedName>
</protein>
<name>A0A429XAL7_SIMTE</name>
<dbReference type="AlphaFoldDB" id="A0A429XAL7"/>
<feature type="transmembrane region" description="Helical" evidence="1">
    <location>
        <begin position="59"/>
        <end position="76"/>
    </location>
</feature>
<keyword evidence="1" id="KW-0472">Membrane</keyword>
<dbReference type="InterPro" id="IPR047960">
    <property type="entry name" value="Transpos_IS1380"/>
</dbReference>
<evidence type="ECO:0000259" key="2">
    <source>
        <dbReference type="Pfam" id="PF13701"/>
    </source>
</evidence>
<keyword evidence="1" id="KW-1133">Transmembrane helix</keyword>
<evidence type="ECO:0000256" key="1">
    <source>
        <dbReference type="SAM" id="Phobius"/>
    </source>
</evidence>
<gene>
    <name evidence="3" type="ORF">D5F11_008590</name>
</gene>
<reference evidence="3 4" key="1">
    <citation type="submission" date="2018-12" db="EMBL/GenBank/DDBJ databases">
        <authorList>
            <person name="Sun L."/>
            <person name="Chen Z."/>
        </authorList>
    </citation>
    <scope>NUCLEOTIDE SEQUENCE [LARGE SCALE GENOMIC DNA]</scope>
    <source>
        <strain evidence="3 4">LMG 29736</strain>
    </source>
</reference>
<dbReference type="InterPro" id="IPR025668">
    <property type="entry name" value="Tnp_DDE_dom"/>
</dbReference>
<dbReference type="NCBIfam" id="NF033539">
    <property type="entry name" value="transpos_IS1380"/>
    <property type="match status" value="1"/>
</dbReference>
<dbReference type="OrthoDB" id="6627885at2"/>
<dbReference type="InterPro" id="IPR012337">
    <property type="entry name" value="RNaseH-like_sf"/>
</dbReference>
<sequence length="432" mass="50440">MKFITNLSNIKVNFNLENATNIAGLLPFLQFLKQMEIENTFRCFDPIKKSNSQFPFRKIIIYLIIGWVASCTRLFHFRSMQKDAMIQQFMGGKCPHHTLLGKDLRSLAKFNVQLDVKELMHDIIEPALPSSLILDFDSTIETVYGNQELAKKGPNSHKPGRKSYHPLLVYEGKTRLCLNAALRPGNRHTADNAIELAKETLNLLSESQSVSYGRFDKGFAGEDFYSFWEGKQIDYVGKLKWTSRLAKAVYTDPGPWIRFVDEDIVIEGKTIEYQATSWNKPRRVSVIRKADRFEMDQVQFVDFIWEHEAMVHTMDWTPIDIWRFYNQRACMENYIKEAKYGFSINRIPTGSFKANELDLLIKLFAYNLFELFKMDHCPTPMKSYTIQRFRREIVQAAGVFTFHARQTMLKIQEAYLHKRAFLNMIQSVKKLE</sequence>
<comment type="caution">
    <text evidence="3">The sequence shown here is derived from an EMBL/GenBank/DDBJ whole genome shotgun (WGS) entry which is preliminary data.</text>
</comment>
<dbReference type="Proteomes" id="UP000287296">
    <property type="component" value="Unassembled WGS sequence"/>
</dbReference>
<organism evidence="3 4">
    <name type="scientific">Siminovitchia terrae</name>
    <name type="common">Bacillus terrae</name>
    <dbReference type="NCBI Taxonomy" id="1914933"/>
    <lineage>
        <taxon>Bacteria</taxon>
        <taxon>Bacillati</taxon>
        <taxon>Bacillota</taxon>
        <taxon>Bacilli</taxon>
        <taxon>Bacillales</taxon>
        <taxon>Bacillaceae</taxon>
        <taxon>Siminovitchia</taxon>
    </lineage>
</organism>
<feature type="domain" description="Transposase DDE" evidence="2">
    <location>
        <begin position="8"/>
        <end position="431"/>
    </location>
</feature>
<evidence type="ECO:0000313" key="3">
    <source>
        <dbReference type="EMBL" id="RST60113.1"/>
    </source>
</evidence>
<dbReference type="EMBL" id="QYTW02000006">
    <property type="protein sequence ID" value="RST60113.1"/>
    <property type="molecule type" value="Genomic_DNA"/>
</dbReference>
<dbReference type="Pfam" id="PF13701">
    <property type="entry name" value="DDE_Tnp_1_4"/>
    <property type="match status" value="1"/>
</dbReference>
<dbReference type="SUPFAM" id="SSF53098">
    <property type="entry name" value="Ribonuclease H-like"/>
    <property type="match status" value="1"/>
</dbReference>
<dbReference type="RefSeq" id="WP_120117244.1">
    <property type="nucleotide sequence ID" value="NZ_QYTW02000006.1"/>
</dbReference>
<proteinExistence type="predicted"/>
<accession>A0A429XAL7</accession>